<gene>
    <name evidence="1" type="ORF">LMG27174_07082</name>
</gene>
<dbReference type="Proteomes" id="UP000494205">
    <property type="component" value="Unassembled WGS sequence"/>
</dbReference>
<proteinExistence type="predicted"/>
<reference evidence="1 2" key="1">
    <citation type="submission" date="2020-04" db="EMBL/GenBank/DDBJ databases">
        <authorList>
            <person name="De Canck E."/>
        </authorList>
    </citation>
    <scope>NUCLEOTIDE SEQUENCE [LARGE SCALE GENOMIC DNA]</scope>
    <source>
        <strain evidence="1 2">LMG 27174</strain>
    </source>
</reference>
<dbReference type="AlphaFoldDB" id="A0A6J5CUH2"/>
<evidence type="ECO:0000313" key="1">
    <source>
        <dbReference type="EMBL" id="CAB3743923.1"/>
    </source>
</evidence>
<name>A0A6J5CUH2_9BURK</name>
<organism evidence="1 2">
    <name type="scientific">Paraburkholderia rhynchosiae</name>
    <dbReference type="NCBI Taxonomy" id="487049"/>
    <lineage>
        <taxon>Bacteria</taxon>
        <taxon>Pseudomonadati</taxon>
        <taxon>Pseudomonadota</taxon>
        <taxon>Betaproteobacteria</taxon>
        <taxon>Burkholderiales</taxon>
        <taxon>Burkholderiaceae</taxon>
        <taxon>Paraburkholderia</taxon>
    </lineage>
</organism>
<accession>A0A6J5CUH2</accession>
<dbReference type="EMBL" id="CADIJZ010000063">
    <property type="protein sequence ID" value="CAB3743923.1"/>
    <property type="molecule type" value="Genomic_DNA"/>
</dbReference>
<evidence type="ECO:0000313" key="2">
    <source>
        <dbReference type="Proteomes" id="UP000494205"/>
    </source>
</evidence>
<protein>
    <submittedName>
        <fullName evidence="1">Uncharacterized protein</fullName>
    </submittedName>
</protein>
<sequence length="141" mass="15113">MPGKVQLIKFGGGDGVDINAEAAQDLDQILFVKDVKADKRPSSPSNFFHSGRVFTSPRVCELGGVNGHVVTAEKRAYFSRNTASPINDGAKDIEQKSFDFGIRGHFLSLSIGALQQVYSPSAVRTKAASTKGDRTGARQSL</sequence>